<comment type="subcellular location">
    <subcellularLocation>
        <location evidence="1">Periplasm</location>
    </subcellularLocation>
</comment>
<evidence type="ECO:0000313" key="6">
    <source>
        <dbReference type="Proteomes" id="UP001165667"/>
    </source>
</evidence>
<gene>
    <name evidence="5" type="ORF">M8523_05485</name>
</gene>
<comment type="caution">
    <text evidence="5">The sequence shown here is derived from an EMBL/GenBank/DDBJ whole genome shotgun (WGS) entry which is preliminary data.</text>
</comment>
<dbReference type="InterPro" id="IPR050490">
    <property type="entry name" value="Bact_solute-bd_prot1"/>
</dbReference>
<feature type="chain" id="PRO_5041244782" evidence="4">
    <location>
        <begin position="22"/>
        <end position="415"/>
    </location>
</feature>
<dbReference type="Pfam" id="PF01547">
    <property type="entry name" value="SBP_bac_1"/>
    <property type="match status" value="1"/>
</dbReference>
<keyword evidence="4" id="KW-0732">Signal</keyword>
<dbReference type="EMBL" id="JAMOIM010000003">
    <property type="protein sequence ID" value="MCW6507471.1"/>
    <property type="molecule type" value="Genomic_DNA"/>
</dbReference>
<dbReference type="RefSeq" id="WP_282583843.1">
    <property type="nucleotide sequence ID" value="NZ_JAMOIM010000003.1"/>
</dbReference>
<keyword evidence="6" id="KW-1185">Reference proteome</keyword>
<proteinExistence type="inferred from homology"/>
<dbReference type="Proteomes" id="UP001165667">
    <property type="component" value="Unassembled WGS sequence"/>
</dbReference>
<evidence type="ECO:0000313" key="5">
    <source>
        <dbReference type="EMBL" id="MCW6507471.1"/>
    </source>
</evidence>
<dbReference type="GO" id="GO:0042597">
    <property type="term" value="C:periplasmic space"/>
    <property type="evidence" value="ECO:0007669"/>
    <property type="project" value="UniProtKB-SubCell"/>
</dbReference>
<dbReference type="PANTHER" id="PTHR43649">
    <property type="entry name" value="ARABINOSE-BINDING PROTEIN-RELATED"/>
    <property type="match status" value="1"/>
</dbReference>
<protein>
    <submittedName>
        <fullName evidence="5">Extracellular solute-binding protein</fullName>
    </submittedName>
</protein>
<feature type="signal peptide" evidence="4">
    <location>
        <begin position="1"/>
        <end position="21"/>
    </location>
</feature>
<sequence>MLKPLLLGVSLCLALTGSGFATTLTAVHVETDPGERALWDRIGKDYTAQHPDITVQFQYIENEAFKAKLPTMLQSKDPPSLIFSWGGGVMLAQQQADFIRPITAAVQPFAASLVPTAAKAFQSGGDTLGVPVLMSKVAFFYNKALFAKAGVKAADIKSWDDFLAAVKTIKAAGITPIVVGAGEKWPMHFYWSYLVLREGGADILKRAKAGEDGGFTGPVFVDAGKKLQELAKLDPFQPGYQGTLHLQAAGLFGDGKGAMQLMGNWLVNTQKNNAADSKGLSDDNIGTFSFPTVAGGKGLATDALGGVNGFLVSKNAPKEAEDFLRFFSQEKYQKEAAAKGYYIPAIVGTGADVSNPVTKSVAEDLAHATALQIFFDQDLGPSVGRVVNDISVAIPAGQMTPEDGAKALQQAFDEQ</sequence>
<dbReference type="Gene3D" id="3.40.190.10">
    <property type="entry name" value="Periplasmic binding protein-like II"/>
    <property type="match status" value="2"/>
</dbReference>
<name>A0AA42CJ09_9HYPH</name>
<evidence type="ECO:0000256" key="4">
    <source>
        <dbReference type="SAM" id="SignalP"/>
    </source>
</evidence>
<dbReference type="SUPFAM" id="SSF53850">
    <property type="entry name" value="Periplasmic binding protein-like II"/>
    <property type="match status" value="1"/>
</dbReference>
<evidence type="ECO:0000256" key="3">
    <source>
        <dbReference type="ARBA" id="ARBA00022764"/>
    </source>
</evidence>
<dbReference type="PANTHER" id="PTHR43649:SF14">
    <property type="entry name" value="BLR3389 PROTEIN"/>
    <property type="match status" value="1"/>
</dbReference>
<keyword evidence="3" id="KW-0574">Periplasm</keyword>
<evidence type="ECO:0000256" key="1">
    <source>
        <dbReference type="ARBA" id="ARBA00004418"/>
    </source>
</evidence>
<reference evidence="5" key="1">
    <citation type="submission" date="2022-05" db="EMBL/GenBank/DDBJ databases">
        <authorList>
            <person name="Pankratov T."/>
        </authorList>
    </citation>
    <scope>NUCLEOTIDE SEQUENCE</scope>
    <source>
        <strain evidence="5">BP6-180914</strain>
    </source>
</reference>
<comment type="similarity">
    <text evidence="2">Belongs to the bacterial solute-binding protein 1 family.</text>
</comment>
<accession>A0AA42CJ09</accession>
<dbReference type="InterPro" id="IPR006059">
    <property type="entry name" value="SBP"/>
</dbReference>
<dbReference type="AlphaFoldDB" id="A0AA42CJ09"/>
<organism evidence="5 6">
    <name type="scientific">Lichenifustis flavocetrariae</name>
    <dbReference type="NCBI Taxonomy" id="2949735"/>
    <lineage>
        <taxon>Bacteria</taxon>
        <taxon>Pseudomonadati</taxon>
        <taxon>Pseudomonadota</taxon>
        <taxon>Alphaproteobacteria</taxon>
        <taxon>Hyphomicrobiales</taxon>
        <taxon>Lichenihabitantaceae</taxon>
        <taxon>Lichenifustis</taxon>
    </lineage>
</organism>
<evidence type="ECO:0000256" key="2">
    <source>
        <dbReference type="ARBA" id="ARBA00008520"/>
    </source>
</evidence>